<evidence type="ECO:0000313" key="1">
    <source>
        <dbReference type="EMBL" id="PSR21120.1"/>
    </source>
</evidence>
<name>A0A2T2WFX6_9FIRM</name>
<dbReference type="Proteomes" id="UP000242699">
    <property type="component" value="Unassembled WGS sequence"/>
</dbReference>
<accession>A0A2T2WFX6</accession>
<dbReference type="EMBL" id="PXYT01000144">
    <property type="protein sequence ID" value="PSR21120.1"/>
    <property type="molecule type" value="Genomic_DNA"/>
</dbReference>
<proteinExistence type="predicted"/>
<organism evidence="1 2">
    <name type="scientific">Sulfobacillus benefaciens</name>
    <dbReference type="NCBI Taxonomy" id="453960"/>
    <lineage>
        <taxon>Bacteria</taxon>
        <taxon>Bacillati</taxon>
        <taxon>Bacillota</taxon>
        <taxon>Clostridia</taxon>
        <taxon>Eubacteriales</taxon>
        <taxon>Clostridiales Family XVII. Incertae Sedis</taxon>
        <taxon>Sulfobacillus</taxon>
    </lineage>
</organism>
<gene>
    <name evidence="1" type="ORF">C7B43_21490</name>
</gene>
<dbReference type="InterPro" id="IPR046174">
    <property type="entry name" value="DUF6176"/>
</dbReference>
<comment type="caution">
    <text evidence="1">The sequence shown here is derived from an EMBL/GenBank/DDBJ whole genome shotgun (WGS) entry which is preliminary data.</text>
</comment>
<reference evidence="1 2" key="1">
    <citation type="journal article" date="2014" name="BMC Genomics">
        <title>Comparison of environmental and isolate Sulfobacillus genomes reveals diverse carbon, sulfur, nitrogen, and hydrogen metabolisms.</title>
        <authorList>
            <person name="Justice N.B."/>
            <person name="Norman A."/>
            <person name="Brown C.T."/>
            <person name="Singh A."/>
            <person name="Thomas B.C."/>
            <person name="Banfield J.F."/>
        </authorList>
    </citation>
    <scope>NUCLEOTIDE SEQUENCE [LARGE SCALE GENOMIC DNA]</scope>
    <source>
        <strain evidence="1">AMDSBA1</strain>
    </source>
</reference>
<dbReference type="AlphaFoldDB" id="A0A2T2WFX6"/>
<dbReference type="Pfam" id="PF19673">
    <property type="entry name" value="DUF6176"/>
    <property type="match status" value="1"/>
</dbReference>
<evidence type="ECO:0000313" key="2">
    <source>
        <dbReference type="Proteomes" id="UP000242699"/>
    </source>
</evidence>
<sequence length="75" mass="9117">MYFEAIFSEELDDEMYLWWLEFKDTGGRPIQESEAEIDRIHLDFWEECIENGSRQVMRTELVLIPEFIKRAIDSR</sequence>
<protein>
    <submittedName>
        <fullName evidence="1">Uncharacterized protein</fullName>
    </submittedName>
</protein>